<dbReference type="Pfam" id="PF07585">
    <property type="entry name" value="BBP7"/>
    <property type="match status" value="1"/>
</dbReference>
<comment type="caution">
    <text evidence="2">The sequence shown here is derived from an EMBL/GenBank/DDBJ whole genome shotgun (WGS) entry which is preliminary data.</text>
</comment>
<protein>
    <recommendedName>
        <fullName evidence="4">Alginate export domain-containing protein</fullName>
    </recommendedName>
</protein>
<accession>A0A5C6ANJ7</accession>
<feature type="signal peptide" evidence="1">
    <location>
        <begin position="1"/>
        <end position="23"/>
    </location>
</feature>
<dbReference type="AlphaFoldDB" id="A0A5C6ANJ7"/>
<gene>
    <name evidence="2" type="ORF">Pla108_16280</name>
</gene>
<feature type="chain" id="PRO_5023139451" description="Alginate export domain-containing protein" evidence="1">
    <location>
        <begin position="24"/>
        <end position="501"/>
    </location>
</feature>
<sequence precursor="true">MAHPVFTILAAVALSGLATAAGAQVQPTPAELPSYDPMSALLDGAGGGAEGGAEMVPTPVGEVRFQPLSPIPAPQYDQMSIGADAPAITESSGSWLRRGLWYADLDAVVMQRTWDSDGFVLVEEYQSAFDQSVGSINAFLFRSTAVVQQHSLSESSPGYDGSGRLALGRFLFRDIANRDHNFEMVVFGGSEWNERTGAEAQLTDAGEGLFQLQSDVFGNSPQNTLPATVEVVDQRGLHGPQSIDNSGPTRVDFIPSYTSLDRARSMQTEYSSDFHSWEWNYSVAQRMRHDRMEMTPQGEWVRRAQPGFSWDYLAGLRYFDIGERFDWNAQGIVLDAPLVTFNRVGNTQFYESDEAMQQSDTDGAMNIRASNNLFGFQLGGGLTYETDRWNVSVQSKHGFYINDARATTNLTYTDPNDTSVVLNNFGRDLHVNGVSYIAQGGITARYHLRPNLSLRAGWEFMYASGLALAPNQIDFNPAANQLHISGDAFYSGITAGTEYYW</sequence>
<name>A0A5C6ANJ7_9BACT</name>
<reference evidence="2 3" key="1">
    <citation type="submission" date="2019-02" db="EMBL/GenBank/DDBJ databases">
        <title>Deep-cultivation of Planctomycetes and their phenomic and genomic characterization uncovers novel biology.</title>
        <authorList>
            <person name="Wiegand S."/>
            <person name="Jogler M."/>
            <person name="Boedeker C."/>
            <person name="Pinto D."/>
            <person name="Vollmers J."/>
            <person name="Rivas-Marin E."/>
            <person name="Kohn T."/>
            <person name="Peeters S.H."/>
            <person name="Heuer A."/>
            <person name="Rast P."/>
            <person name="Oberbeckmann S."/>
            <person name="Bunk B."/>
            <person name="Jeske O."/>
            <person name="Meyerdierks A."/>
            <person name="Storesund J.E."/>
            <person name="Kallscheuer N."/>
            <person name="Luecker S."/>
            <person name="Lage O.M."/>
            <person name="Pohl T."/>
            <person name="Merkel B.J."/>
            <person name="Hornburger P."/>
            <person name="Mueller R.-W."/>
            <person name="Bruemmer F."/>
            <person name="Labrenz M."/>
            <person name="Spormann A.M."/>
            <person name="Op Den Camp H."/>
            <person name="Overmann J."/>
            <person name="Amann R."/>
            <person name="Jetten M.S.M."/>
            <person name="Mascher T."/>
            <person name="Medema M.H."/>
            <person name="Devos D.P."/>
            <person name="Kaster A.-K."/>
            <person name="Ovreas L."/>
            <person name="Rohde M."/>
            <person name="Galperin M.Y."/>
            <person name="Jogler C."/>
        </authorList>
    </citation>
    <scope>NUCLEOTIDE SEQUENCE [LARGE SCALE GENOMIC DNA]</scope>
    <source>
        <strain evidence="2 3">Pla108</strain>
    </source>
</reference>
<keyword evidence="3" id="KW-1185">Reference proteome</keyword>
<evidence type="ECO:0000313" key="3">
    <source>
        <dbReference type="Proteomes" id="UP000317421"/>
    </source>
</evidence>
<dbReference type="RefSeq" id="WP_146444323.1">
    <property type="nucleotide sequence ID" value="NZ_SJPR01000001.1"/>
</dbReference>
<dbReference type="InterPro" id="IPR011446">
    <property type="entry name" value="BBP7"/>
</dbReference>
<dbReference type="OrthoDB" id="243278at2"/>
<evidence type="ECO:0008006" key="4">
    <source>
        <dbReference type="Google" id="ProtNLM"/>
    </source>
</evidence>
<evidence type="ECO:0000256" key="1">
    <source>
        <dbReference type="SAM" id="SignalP"/>
    </source>
</evidence>
<keyword evidence="1" id="KW-0732">Signal</keyword>
<evidence type="ECO:0000313" key="2">
    <source>
        <dbReference type="EMBL" id="TWU00676.1"/>
    </source>
</evidence>
<proteinExistence type="predicted"/>
<organism evidence="2 3">
    <name type="scientific">Botrimarina colliarenosi</name>
    <dbReference type="NCBI Taxonomy" id="2528001"/>
    <lineage>
        <taxon>Bacteria</taxon>
        <taxon>Pseudomonadati</taxon>
        <taxon>Planctomycetota</taxon>
        <taxon>Planctomycetia</taxon>
        <taxon>Pirellulales</taxon>
        <taxon>Lacipirellulaceae</taxon>
        <taxon>Botrimarina</taxon>
    </lineage>
</organism>
<dbReference type="Proteomes" id="UP000317421">
    <property type="component" value="Unassembled WGS sequence"/>
</dbReference>
<dbReference type="EMBL" id="SJPR01000001">
    <property type="protein sequence ID" value="TWU00676.1"/>
    <property type="molecule type" value="Genomic_DNA"/>
</dbReference>